<sequence length="179" mass="19391">MKFMLCFISTILMVAMVCNGEPYEPMIPYSFGYSTADGMSRTESGHGDVVTGSYSYTDANGDIRQVKYIADSNGFRPEGDISVDRKTASAAAALAALAPKAPIPAAPVHQSWSHHSAPIIQQHAAPIPAPYRSFNSFEQQKFAPAPAAWNTYSASAPVAFGQPVSYQVETPTHKIWVKY</sequence>
<dbReference type="InterPro" id="IPR031311">
    <property type="entry name" value="CHIT_BIND_RR_consensus"/>
</dbReference>
<name>A0A9Q0M8L4_BLOTA</name>
<dbReference type="InterPro" id="IPR050468">
    <property type="entry name" value="Cuticle_Struct_Prot"/>
</dbReference>
<dbReference type="InterPro" id="IPR000618">
    <property type="entry name" value="Insect_cuticle"/>
</dbReference>
<dbReference type="PRINTS" id="PR00947">
    <property type="entry name" value="CUTICLE"/>
</dbReference>
<dbReference type="AlphaFoldDB" id="A0A9Q0M8L4"/>
<dbReference type="PANTHER" id="PTHR10380">
    <property type="entry name" value="CUTICLE PROTEIN"/>
    <property type="match status" value="1"/>
</dbReference>
<keyword evidence="5" id="KW-1185">Reference proteome</keyword>
<comment type="caution">
    <text evidence="4">The sequence shown here is derived from an EMBL/GenBank/DDBJ whole genome shotgun (WGS) entry which is preliminary data.</text>
</comment>
<dbReference type="Pfam" id="PF00379">
    <property type="entry name" value="Chitin_bind_4"/>
    <property type="match status" value="1"/>
</dbReference>
<evidence type="ECO:0000313" key="4">
    <source>
        <dbReference type="EMBL" id="KAJ6221047.1"/>
    </source>
</evidence>
<evidence type="ECO:0000313" key="5">
    <source>
        <dbReference type="Proteomes" id="UP001142055"/>
    </source>
</evidence>
<dbReference type="OMA" id="PTHKIWV"/>
<gene>
    <name evidence="4" type="ORF">RDWZM_006859</name>
</gene>
<proteinExistence type="predicted"/>
<keyword evidence="1 2" id="KW-0193">Cuticle</keyword>
<evidence type="ECO:0000256" key="1">
    <source>
        <dbReference type="ARBA" id="ARBA00022460"/>
    </source>
</evidence>
<feature type="chain" id="PRO_5040264133" evidence="3">
    <location>
        <begin position="21"/>
        <end position="179"/>
    </location>
</feature>
<dbReference type="Proteomes" id="UP001142055">
    <property type="component" value="Chromosome 2"/>
</dbReference>
<dbReference type="GO" id="GO:0062129">
    <property type="term" value="C:chitin-based extracellular matrix"/>
    <property type="evidence" value="ECO:0007669"/>
    <property type="project" value="TreeGrafter"/>
</dbReference>
<evidence type="ECO:0000256" key="2">
    <source>
        <dbReference type="PROSITE-ProRule" id="PRU00497"/>
    </source>
</evidence>
<evidence type="ECO:0000256" key="3">
    <source>
        <dbReference type="SAM" id="SignalP"/>
    </source>
</evidence>
<feature type="signal peptide" evidence="3">
    <location>
        <begin position="1"/>
        <end position="20"/>
    </location>
</feature>
<dbReference type="PROSITE" id="PS51155">
    <property type="entry name" value="CHIT_BIND_RR_2"/>
    <property type="match status" value="1"/>
</dbReference>
<keyword evidence="3" id="KW-0732">Signal</keyword>
<organism evidence="4 5">
    <name type="scientific">Blomia tropicalis</name>
    <name type="common">Mite</name>
    <dbReference type="NCBI Taxonomy" id="40697"/>
    <lineage>
        <taxon>Eukaryota</taxon>
        <taxon>Metazoa</taxon>
        <taxon>Ecdysozoa</taxon>
        <taxon>Arthropoda</taxon>
        <taxon>Chelicerata</taxon>
        <taxon>Arachnida</taxon>
        <taxon>Acari</taxon>
        <taxon>Acariformes</taxon>
        <taxon>Sarcoptiformes</taxon>
        <taxon>Astigmata</taxon>
        <taxon>Glycyphagoidea</taxon>
        <taxon>Echimyopodidae</taxon>
        <taxon>Blomia</taxon>
    </lineage>
</organism>
<accession>A0A9Q0M8L4</accession>
<dbReference type="GO" id="GO:0008010">
    <property type="term" value="F:structural constituent of chitin-based larval cuticle"/>
    <property type="evidence" value="ECO:0007669"/>
    <property type="project" value="TreeGrafter"/>
</dbReference>
<reference evidence="4" key="1">
    <citation type="submission" date="2022-12" db="EMBL/GenBank/DDBJ databases">
        <title>Genome assemblies of Blomia tropicalis.</title>
        <authorList>
            <person name="Cui Y."/>
        </authorList>
    </citation>
    <scope>NUCLEOTIDE SEQUENCE</scope>
    <source>
        <tissue evidence="4">Adult mites</tissue>
    </source>
</reference>
<dbReference type="PROSITE" id="PS00233">
    <property type="entry name" value="CHIT_BIND_RR_1"/>
    <property type="match status" value="1"/>
</dbReference>
<dbReference type="OrthoDB" id="6511699at2759"/>
<dbReference type="EMBL" id="JAPWDV010000002">
    <property type="protein sequence ID" value="KAJ6221047.1"/>
    <property type="molecule type" value="Genomic_DNA"/>
</dbReference>
<protein>
    <submittedName>
        <fullName evidence="4">Uncharacterized protein</fullName>
    </submittedName>
</protein>